<dbReference type="CDD" id="cd09617">
    <property type="entry name" value="Peptidase_C12_UCH37_BAP1"/>
    <property type="match status" value="1"/>
</dbReference>
<keyword evidence="6 7" id="KW-0788">Thiol protease</keyword>
<dbReference type="EC" id="3.4.19.12" evidence="8"/>
<feature type="domain" description="UCH catalytic" evidence="10">
    <location>
        <begin position="4"/>
        <end position="224"/>
    </location>
</feature>
<dbReference type="PROSITE" id="PS52048">
    <property type="entry name" value="UCH_DOMAIN"/>
    <property type="match status" value="1"/>
</dbReference>
<dbReference type="PANTHER" id="PTHR10589:SF16">
    <property type="entry name" value="UBIQUITIN CARBOXYL-TERMINAL HYDROLASE ISOZYME L5"/>
    <property type="match status" value="1"/>
</dbReference>
<dbReference type="Gene3D" id="3.40.532.10">
    <property type="entry name" value="Peptidase C12, ubiquitin carboxyl-terminal hydrolase"/>
    <property type="match status" value="1"/>
</dbReference>
<feature type="compositionally biased region" description="Basic and acidic residues" evidence="9">
    <location>
        <begin position="898"/>
        <end position="914"/>
    </location>
</feature>
<dbReference type="FunFam" id="3.40.532.10:FF:000009">
    <property type="entry name" value="Ubiquitin carboxyl-terminal hydrolase"/>
    <property type="match status" value="1"/>
</dbReference>
<evidence type="ECO:0000256" key="7">
    <source>
        <dbReference type="PROSITE-ProRule" id="PRU01393"/>
    </source>
</evidence>
<feature type="site" description="Important for enzyme activity" evidence="7">
    <location>
        <position position="178"/>
    </location>
</feature>
<proteinExistence type="inferred from homology"/>
<feature type="compositionally biased region" description="Polar residues" evidence="9">
    <location>
        <begin position="834"/>
        <end position="864"/>
    </location>
</feature>
<dbReference type="Gene3D" id="1.20.58.860">
    <property type="match status" value="1"/>
</dbReference>
<feature type="region of interest" description="Disordered" evidence="9">
    <location>
        <begin position="1217"/>
        <end position="1241"/>
    </location>
</feature>
<dbReference type="GO" id="GO:0016579">
    <property type="term" value="P:protein deubiquitination"/>
    <property type="evidence" value="ECO:0007669"/>
    <property type="project" value="TreeGrafter"/>
</dbReference>
<feature type="site" description="Transition state stabilizer" evidence="7">
    <location>
        <position position="81"/>
    </location>
</feature>
<evidence type="ECO:0000313" key="11">
    <source>
        <dbReference type="EMBL" id="CRK34597.1"/>
    </source>
</evidence>
<evidence type="ECO:0000313" key="12">
    <source>
        <dbReference type="Proteomes" id="UP000044602"/>
    </source>
</evidence>
<feature type="region of interest" description="Disordered" evidence="9">
    <location>
        <begin position="1132"/>
        <end position="1176"/>
    </location>
</feature>
<sequence length="1383" mass="151203">MSGGWNTIESDAGVFTYLLENLGVKGVQFEELLTLSPDDLAPLQPVYGIIFLFRYPSEGLPPRPKESYDEDAAERLFFARQTIQNACGTQALLSVVMNKNDEVDIGDRLGEFREFAMALPPEFRGEALSNSELIREVHNSFAKSSPFVDETQRGDEGGEDVFHFVAYSSIGGKLYELDGLQPAPISHGNCTPDEFPVKISGILSDRVATYASSEIRFNVLAMVRDPRIAAAEIGDQETIARESEKRRQWQWENALRRHNFVGFAGEVMKGVVGEKVKAGNGAYEAWIKEGLERRKRDEDATRLRRRMGGGGGDGDEEMIGSVEGYSSQESDLTSIVSDTTVTQSTALTKDTAVSRQRSHTSGTSLKRRLTKHSDLVSVLSLPDDSHVPGGVLNTRSRPSLRKGKSHTDSVISVTVGDLMQEFIDDENLYLRELKTLVDGVIPVLLTTVLKGDRNSTSGLFGPGSPGTKSTGLSKAVVNMGIALEKLKNAHRKASHSDIDRLVSWMQAAAPIYDSYLDAWRLGFQDLIVNLLPAAGRLDDEDSLIGALPRNDEGDVINENGERIDVAHLLKRPVLRIKLLTSWAKGAHTLLSNNDTLALVGDYEVLREKARRRQKEELARVTDEDAYNTDTSRTRDLRTLAPLGSIKIDPTKQVSAKDLFSLNLIHSNGQRLECRVELVHRDNPSRPNDQGDLLIRETGGSRQTWLLFPPAPESAVSARRGENDLELVIMISGTHNGKAWYELLTLMTDDEEQVDDWLDILGSTPLPPLSRAPIIIQDSLPSTSSPRTKATDVPVGGRLRASVPPSPTRGSASPEPSTPAKRPTPSRYHSRAASLPTTPITASAPALQNTSPDRTPTQQSYNTAHVENDRSRPLKESMRPENLSLDDATASDVSSDATTYREDGAPPPPVHREFSKSPAPEITLEKSSDDDYSDDDSEDGTEVPETELGVSIKDSVPLPAPGHLLEGSMVSESLCSVTPSNSASQAGLPRRNSGTPDTFTKYIATLSYWSDKKGVWKDISGEPCSVIVGPGIIEAYSLVIDQTNAAEEQSKPLVALDLTPLVLLRQSTVLDLEIRSAVQEHCQHQNLGGGNFRFRCTSSTECYNLYMAVHHARLNNQKFIQLENDARFKNFGERQAPVERDDDGSSRRRSWFGRKNSYRASTRAPSQSQEGGSIAPSSSISAASFLKRLTGGGNLSFNIARSSVDKNSQYGNNSIYASESGSSGGAASPRAPSLYSSARTTNGQPLSADNIRIRLHLLVTATKWEDYGNCSLQIRRPPPGWHQELRANHGLEKRITVTTLPRKDSETPRIILDAVLGSGCFTPMGSRGIICGIWEELRTATGEVGIAPATGGAAGSIKKWCLQCASVGEAQWVLRLVHQEVMRA</sequence>
<evidence type="ECO:0000256" key="5">
    <source>
        <dbReference type="ARBA" id="ARBA00022801"/>
    </source>
</evidence>
<feature type="compositionally biased region" description="Polar residues" evidence="9">
    <location>
        <begin position="324"/>
        <end position="333"/>
    </location>
</feature>
<gene>
    <name evidence="11" type="ORF">BN1708_006432</name>
</gene>
<feature type="active site" description="Proton donor" evidence="7">
    <location>
        <position position="163"/>
    </location>
</feature>
<evidence type="ECO:0000259" key="10">
    <source>
        <dbReference type="PROSITE" id="PS52048"/>
    </source>
</evidence>
<dbReference type="InterPro" id="IPR056416">
    <property type="entry name" value="DH_2_fung"/>
</dbReference>
<evidence type="ECO:0000256" key="3">
    <source>
        <dbReference type="ARBA" id="ARBA00022670"/>
    </source>
</evidence>
<reference evidence="11 12" key="1">
    <citation type="submission" date="2015-05" db="EMBL/GenBank/DDBJ databases">
        <authorList>
            <person name="Wang D.B."/>
            <person name="Wang M."/>
        </authorList>
    </citation>
    <scope>NUCLEOTIDE SEQUENCE [LARGE SCALE GENOMIC DNA]</scope>
    <source>
        <strain evidence="11">VL1</strain>
    </source>
</reference>
<keyword evidence="4 7" id="KW-0833">Ubl conjugation pathway</keyword>
<feature type="compositionally biased region" description="Polar residues" evidence="9">
    <location>
        <begin position="778"/>
        <end position="787"/>
    </location>
</feature>
<dbReference type="Pfam" id="PF24344">
    <property type="entry name" value="PH_23"/>
    <property type="match status" value="1"/>
</dbReference>
<evidence type="ECO:0000256" key="2">
    <source>
        <dbReference type="ARBA" id="ARBA00009326"/>
    </source>
</evidence>
<dbReference type="Pfam" id="PF18031">
    <property type="entry name" value="UCH_C"/>
    <property type="match status" value="1"/>
</dbReference>
<feature type="region of interest" description="Disordered" evidence="9">
    <location>
        <begin position="297"/>
        <end position="333"/>
    </location>
</feature>
<dbReference type="SUPFAM" id="SSF54001">
    <property type="entry name" value="Cysteine proteinases"/>
    <property type="match status" value="1"/>
</dbReference>
<accession>A0A0G4MKC4</accession>
<feature type="compositionally biased region" description="Polar residues" evidence="9">
    <location>
        <begin position="347"/>
        <end position="364"/>
    </location>
</feature>
<dbReference type="InterPro" id="IPR001578">
    <property type="entry name" value="Peptidase_C12_UCH"/>
</dbReference>
<feature type="compositionally biased region" description="Basic and acidic residues" evidence="9">
    <location>
        <begin position="865"/>
        <end position="878"/>
    </location>
</feature>
<dbReference type="GO" id="GO:0006511">
    <property type="term" value="P:ubiquitin-dependent protein catabolic process"/>
    <property type="evidence" value="ECO:0007669"/>
    <property type="project" value="UniProtKB-UniRule"/>
</dbReference>
<evidence type="ECO:0000256" key="8">
    <source>
        <dbReference type="RuleBase" id="RU361215"/>
    </source>
</evidence>
<organism evidence="11 12">
    <name type="scientific">Verticillium longisporum</name>
    <name type="common">Verticillium dahliae var. longisporum</name>
    <dbReference type="NCBI Taxonomy" id="100787"/>
    <lineage>
        <taxon>Eukaryota</taxon>
        <taxon>Fungi</taxon>
        <taxon>Dikarya</taxon>
        <taxon>Ascomycota</taxon>
        <taxon>Pezizomycotina</taxon>
        <taxon>Sordariomycetes</taxon>
        <taxon>Hypocreomycetidae</taxon>
        <taxon>Glomerellales</taxon>
        <taxon>Plectosphaerellaceae</taxon>
        <taxon>Verticillium</taxon>
    </lineage>
</organism>
<dbReference type="EMBL" id="CVQH01023083">
    <property type="protein sequence ID" value="CRK34597.1"/>
    <property type="molecule type" value="Genomic_DNA"/>
</dbReference>
<evidence type="ECO:0000256" key="9">
    <source>
        <dbReference type="SAM" id="MobiDB-lite"/>
    </source>
</evidence>
<name>A0A0G4MKC4_VERLO</name>
<dbReference type="Pfam" id="PF01088">
    <property type="entry name" value="Peptidase_C12"/>
    <property type="match status" value="1"/>
</dbReference>
<dbReference type="InterPro" id="IPR036959">
    <property type="entry name" value="Peptidase_C12_UCH_sf"/>
</dbReference>
<protein>
    <recommendedName>
        <fullName evidence="8">Ubiquitin carboxyl-terminal hydrolase</fullName>
        <ecNumber evidence="8">3.4.19.12</ecNumber>
    </recommendedName>
</protein>
<dbReference type="InterPro" id="IPR038765">
    <property type="entry name" value="Papain-like_cys_pep_sf"/>
</dbReference>
<dbReference type="Pfam" id="PF24340">
    <property type="entry name" value="DH_2"/>
    <property type="match status" value="1"/>
</dbReference>
<feature type="active site" description="Nucleophile" evidence="7">
    <location>
        <position position="87"/>
    </location>
</feature>
<feature type="compositionally biased region" description="Low complexity" evidence="9">
    <location>
        <begin position="885"/>
        <end position="897"/>
    </location>
</feature>
<dbReference type="GO" id="GO:0005737">
    <property type="term" value="C:cytoplasm"/>
    <property type="evidence" value="ECO:0007669"/>
    <property type="project" value="TreeGrafter"/>
</dbReference>
<feature type="compositionally biased region" description="Low complexity" evidence="9">
    <location>
        <begin position="1217"/>
        <end position="1227"/>
    </location>
</feature>
<evidence type="ECO:0000256" key="4">
    <source>
        <dbReference type="ARBA" id="ARBA00022786"/>
    </source>
</evidence>
<dbReference type="STRING" id="100787.A0A0G4MKC4"/>
<comment type="catalytic activity">
    <reaction evidence="1 7 8">
        <text>Thiol-dependent hydrolysis of ester, thioester, amide, peptide and isopeptide bonds formed by the C-terminal Gly of ubiquitin (a 76-residue protein attached to proteins as an intracellular targeting signal).</text>
        <dbReference type="EC" id="3.4.19.12"/>
    </reaction>
</comment>
<dbReference type="GO" id="GO:0004843">
    <property type="term" value="F:cysteine-type deubiquitinase activity"/>
    <property type="evidence" value="ECO:0007669"/>
    <property type="project" value="UniProtKB-UniRule"/>
</dbReference>
<dbReference type="InterPro" id="IPR056223">
    <property type="entry name" value="PH_24"/>
</dbReference>
<comment type="similarity">
    <text evidence="2 7 8">Belongs to the peptidase C12 family.</text>
</comment>
<feature type="region of interest" description="Disordered" evidence="9">
    <location>
        <begin position="347"/>
        <end position="367"/>
    </location>
</feature>
<evidence type="ECO:0000256" key="6">
    <source>
        <dbReference type="ARBA" id="ARBA00022807"/>
    </source>
</evidence>
<keyword evidence="12" id="KW-1185">Reference proteome</keyword>
<dbReference type="PANTHER" id="PTHR10589">
    <property type="entry name" value="UBIQUITIN CARBOXYL-TERMINAL HYDROLASE"/>
    <property type="match status" value="1"/>
</dbReference>
<feature type="region of interest" description="Disordered" evidence="9">
    <location>
        <begin position="776"/>
        <end position="954"/>
    </location>
</feature>
<feature type="compositionally biased region" description="Basic and acidic residues" evidence="9">
    <location>
        <begin position="1132"/>
        <end position="1145"/>
    </location>
</feature>
<keyword evidence="3 7" id="KW-0645">Protease</keyword>
<keyword evidence="5 7" id="KW-0378">Hydrolase</keyword>
<dbReference type="PRINTS" id="PR00707">
    <property type="entry name" value="UBCTHYDRLASE"/>
</dbReference>
<feature type="compositionally biased region" description="Acidic residues" evidence="9">
    <location>
        <begin position="929"/>
        <end position="944"/>
    </location>
</feature>
<dbReference type="Pfam" id="PF24345">
    <property type="entry name" value="PH_24"/>
    <property type="match status" value="1"/>
</dbReference>
<feature type="compositionally biased region" description="Polar residues" evidence="9">
    <location>
        <begin position="1157"/>
        <end position="1170"/>
    </location>
</feature>
<evidence type="ECO:0000256" key="1">
    <source>
        <dbReference type="ARBA" id="ARBA00000707"/>
    </source>
</evidence>
<dbReference type="InterPro" id="IPR041507">
    <property type="entry name" value="UCH_C"/>
</dbReference>
<dbReference type="Proteomes" id="UP000044602">
    <property type="component" value="Unassembled WGS sequence"/>
</dbReference>
<dbReference type="InterPro" id="IPR056222">
    <property type="entry name" value="PH_23"/>
</dbReference>